<reference evidence="2 3" key="1">
    <citation type="journal article" date="2015" name="Nature">
        <title>rRNA introns, odd ribosomes, and small enigmatic genomes across a large radiation of phyla.</title>
        <authorList>
            <person name="Brown C.T."/>
            <person name="Hug L.A."/>
            <person name="Thomas B.C."/>
            <person name="Sharon I."/>
            <person name="Castelle C.J."/>
            <person name="Singh A."/>
            <person name="Wilkins M.J."/>
            <person name="Williams K.H."/>
            <person name="Banfield J.F."/>
        </authorList>
    </citation>
    <scope>NUCLEOTIDE SEQUENCE [LARGE SCALE GENOMIC DNA]</scope>
</reference>
<organism evidence="2 3">
    <name type="scientific">Candidatus Magasanikbacteria bacterium GW2011_GWA2_45_39</name>
    <dbReference type="NCBI Taxonomy" id="1619041"/>
    <lineage>
        <taxon>Bacteria</taxon>
        <taxon>Candidatus Magasanikiibacteriota</taxon>
    </lineage>
</organism>
<accession>A0A0G1MER3</accession>
<dbReference type="EMBL" id="LCKX01000024">
    <property type="protein sequence ID" value="KKU06729.1"/>
    <property type="molecule type" value="Genomic_DNA"/>
</dbReference>
<sequence length="177" mass="19728">MRHTLFQAFFLSFILIIAQQISSVLFAWHIIPLTEISLVILVFIIALGTENKLILLTACFTGLLLDLWSPSGFGTIALALTLTLSISIEIFHRALTNKSLSALLILGVTATFTYRIIIFLINSTQFLKNPESVWKALLDSMMKGGVQAVTHSMFLLILFVGSRLVSKRLHPHYVHSS</sequence>
<feature type="transmembrane region" description="Helical" evidence="1">
    <location>
        <begin position="141"/>
        <end position="160"/>
    </location>
</feature>
<evidence type="ECO:0000313" key="2">
    <source>
        <dbReference type="EMBL" id="KKU06729.1"/>
    </source>
</evidence>
<feature type="transmembrane region" description="Helical" evidence="1">
    <location>
        <begin position="102"/>
        <end position="121"/>
    </location>
</feature>
<feature type="transmembrane region" description="Helical" evidence="1">
    <location>
        <begin position="76"/>
        <end position="95"/>
    </location>
</feature>
<evidence type="ECO:0008006" key="4">
    <source>
        <dbReference type="Google" id="ProtNLM"/>
    </source>
</evidence>
<evidence type="ECO:0000256" key="1">
    <source>
        <dbReference type="SAM" id="Phobius"/>
    </source>
</evidence>
<proteinExistence type="predicted"/>
<evidence type="ECO:0000313" key="3">
    <source>
        <dbReference type="Proteomes" id="UP000033999"/>
    </source>
</evidence>
<dbReference type="Proteomes" id="UP000033999">
    <property type="component" value="Unassembled WGS sequence"/>
</dbReference>
<keyword evidence="1" id="KW-0472">Membrane</keyword>
<keyword evidence="1" id="KW-1133">Transmembrane helix</keyword>
<protein>
    <recommendedName>
        <fullName evidence="4">Rod shape-determining protein MreD</fullName>
    </recommendedName>
</protein>
<comment type="caution">
    <text evidence="2">The sequence shown here is derived from an EMBL/GenBank/DDBJ whole genome shotgun (WGS) entry which is preliminary data.</text>
</comment>
<gene>
    <name evidence="2" type="ORF">UX10_C0024G0006</name>
</gene>
<dbReference type="AlphaFoldDB" id="A0A0G1MER3"/>
<keyword evidence="1" id="KW-0812">Transmembrane</keyword>
<name>A0A0G1MER3_9BACT</name>